<keyword evidence="2" id="KW-1185">Reference proteome</keyword>
<reference evidence="1 2" key="1">
    <citation type="journal article" date="2018" name="MBio">
        <title>Comparative Genomics Reveals the Core Gene Toolbox for the Fungus-Insect Symbiosis.</title>
        <authorList>
            <person name="Wang Y."/>
            <person name="Stata M."/>
            <person name="Wang W."/>
            <person name="Stajich J.E."/>
            <person name="White M.M."/>
            <person name="Moncalvo J.M."/>
        </authorList>
    </citation>
    <scope>NUCLEOTIDE SEQUENCE [LARGE SCALE GENOMIC DNA]</scope>
    <source>
        <strain evidence="1 2">AUS-126-30</strain>
    </source>
</reference>
<proteinExistence type="predicted"/>
<accession>A0A2U1JCQ5</accession>
<evidence type="ECO:0000313" key="1">
    <source>
        <dbReference type="EMBL" id="PWA02768.1"/>
    </source>
</evidence>
<comment type="caution">
    <text evidence="1">The sequence shown here is derived from an EMBL/GenBank/DDBJ whole genome shotgun (WGS) entry which is preliminary data.</text>
</comment>
<dbReference type="Proteomes" id="UP000245591">
    <property type="component" value="Unassembled WGS sequence"/>
</dbReference>
<dbReference type="AlphaFoldDB" id="A0A2U1JCQ5"/>
<protein>
    <submittedName>
        <fullName evidence="1">Uncharacterized protein</fullName>
    </submittedName>
</protein>
<dbReference type="EMBL" id="MBFU01000056">
    <property type="protein sequence ID" value="PWA02768.1"/>
    <property type="molecule type" value="Genomic_DNA"/>
</dbReference>
<evidence type="ECO:0000313" key="2">
    <source>
        <dbReference type="Proteomes" id="UP000245591"/>
    </source>
</evidence>
<organism evidence="1 2">
    <name type="scientific">Smittium angustum</name>
    <dbReference type="NCBI Taxonomy" id="133377"/>
    <lineage>
        <taxon>Eukaryota</taxon>
        <taxon>Fungi</taxon>
        <taxon>Fungi incertae sedis</taxon>
        <taxon>Zoopagomycota</taxon>
        <taxon>Kickxellomycotina</taxon>
        <taxon>Harpellomycetes</taxon>
        <taxon>Harpellales</taxon>
        <taxon>Legeriomycetaceae</taxon>
        <taxon>Smittium</taxon>
    </lineage>
</organism>
<name>A0A2U1JCQ5_SMIAN</name>
<sequence>MWLRRQTRNLLGSARTGSNPVADEYAWLAQSVERETLNLKWLRRQTRNLLGSARTGSNPVADEYAWLAQSVERETLNLKVAGSTPALG</sequence>
<gene>
    <name evidence="1" type="ORF">BB558_001068</name>
</gene>